<evidence type="ECO:0000313" key="2">
    <source>
        <dbReference type="EMBL" id="MXV14188.1"/>
    </source>
</evidence>
<evidence type="ECO:0000313" key="3">
    <source>
        <dbReference type="Proteomes" id="UP000451233"/>
    </source>
</evidence>
<dbReference type="Proteomes" id="UP000451233">
    <property type="component" value="Unassembled WGS sequence"/>
</dbReference>
<feature type="transmembrane region" description="Helical" evidence="1">
    <location>
        <begin position="12"/>
        <end position="34"/>
    </location>
</feature>
<dbReference type="AlphaFoldDB" id="A0A7K1XTP3"/>
<sequence>MRKQVVQKAFSIFFIGIFFSKMLISAIPFFLAHYDNKVINAVIMQLEIEDNAEKSSEKMKEPLLKEYCNDLLSFTFVSPLTFMASTPADIQDDEHVQTFYPTVPTPPPNV</sequence>
<protein>
    <submittedName>
        <fullName evidence="2">Uncharacterized protein</fullName>
    </submittedName>
</protein>
<keyword evidence="3" id="KW-1185">Reference proteome</keyword>
<gene>
    <name evidence="2" type="ORF">GS398_02675</name>
</gene>
<dbReference type="EMBL" id="WVHS01000001">
    <property type="protein sequence ID" value="MXV14188.1"/>
    <property type="molecule type" value="Genomic_DNA"/>
</dbReference>
<accession>A0A7K1XTP3</accession>
<keyword evidence="1" id="KW-0812">Transmembrane</keyword>
<reference evidence="2 3" key="1">
    <citation type="submission" date="2019-11" db="EMBL/GenBank/DDBJ databases">
        <title>Pedobacter sp. HMF7056 Genome sequencing and assembly.</title>
        <authorList>
            <person name="Kang H."/>
            <person name="Kim H."/>
            <person name="Joh K."/>
        </authorList>
    </citation>
    <scope>NUCLEOTIDE SEQUENCE [LARGE SCALE GENOMIC DNA]</scope>
    <source>
        <strain evidence="2 3">HMF7056</strain>
    </source>
</reference>
<keyword evidence="1" id="KW-1133">Transmembrane helix</keyword>
<name>A0A7K1XTP3_9SPHI</name>
<dbReference type="RefSeq" id="WP_160905180.1">
    <property type="nucleotide sequence ID" value="NZ_WVHS01000001.1"/>
</dbReference>
<organism evidence="2 3">
    <name type="scientific">Hufsiella ginkgonis</name>
    <dbReference type="NCBI Taxonomy" id="2695274"/>
    <lineage>
        <taxon>Bacteria</taxon>
        <taxon>Pseudomonadati</taxon>
        <taxon>Bacteroidota</taxon>
        <taxon>Sphingobacteriia</taxon>
        <taxon>Sphingobacteriales</taxon>
        <taxon>Sphingobacteriaceae</taxon>
        <taxon>Hufsiella</taxon>
    </lineage>
</organism>
<proteinExistence type="predicted"/>
<evidence type="ECO:0000256" key="1">
    <source>
        <dbReference type="SAM" id="Phobius"/>
    </source>
</evidence>
<comment type="caution">
    <text evidence="2">The sequence shown here is derived from an EMBL/GenBank/DDBJ whole genome shotgun (WGS) entry which is preliminary data.</text>
</comment>
<keyword evidence="1" id="KW-0472">Membrane</keyword>